<evidence type="ECO:0000313" key="3">
    <source>
        <dbReference type="Proteomes" id="UP000660262"/>
    </source>
</evidence>
<gene>
    <name evidence="2" type="ORF">PPROV_000781100</name>
</gene>
<keyword evidence="3" id="KW-1185">Reference proteome</keyword>
<protein>
    <submittedName>
        <fullName evidence="2">Uncharacterized protein</fullName>
    </submittedName>
</protein>
<feature type="region of interest" description="Disordered" evidence="1">
    <location>
        <begin position="75"/>
        <end position="127"/>
    </location>
</feature>
<evidence type="ECO:0000313" key="2">
    <source>
        <dbReference type="EMBL" id="GHP09074.1"/>
    </source>
</evidence>
<dbReference type="Proteomes" id="UP000660262">
    <property type="component" value="Unassembled WGS sequence"/>
</dbReference>
<name>A0A830HPH2_9CHLO</name>
<accession>A0A830HPH2</accession>
<comment type="caution">
    <text evidence="2">The sequence shown here is derived from an EMBL/GenBank/DDBJ whole genome shotgun (WGS) entry which is preliminary data.</text>
</comment>
<feature type="compositionally biased region" description="Pro residues" evidence="1">
    <location>
        <begin position="75"/>
        <end position="87"/>
    </location>
</feature>
<sequence length="127" mass="13435">MAPSQRQLQARAKHQAAAWQLLPSTAPADLPTDVVWPKAAHEISTSVAQALRPFVDAPKLGAWDKAVAAMAKLPAPPPAPSAAPPGPVIGRLGSSRDAHATDAHARLPARRDHVPARPITRERCTSF</sequence>
<reference evidence="2" key="1">
    <citation type="submission" date="2020-10" db="EMBL/GenBank/DDBJ databases">
        <title>Unveiling of a novel bifunctional photoreceptor, Dualchrome1, isolated from a cosmopolitan green alga.</title>
        <authorList>
            <person name="Suzuki S."/>
            <person name="Kawachi M."/>
        </authorList>
    </citation>
    <scope>NUCLEOTIDE SEQUENCE</scope>
    <source>
        <strain evidence="2">NIES 2893</strain>
    </source>
</reference>
<feature type="compositionally biased region" description="Basic and acidic residues" evidence="1">
    <location>
        <begin position="94"/>
        <end position="127"/>
    </location>
</feature>
<dbReference type="AlphaFoldDB" id="A0A830HPH2"/>
<organism evidence="2 3">
    <name type="scientific">Pycnococcus provasolii</name>
    <dbReference type="NCBI Taxonomy" id="41880"/>
    <lineage>
        <taxon>Eukaryota</taxon>
        <taxon>Viridiplantae</taxon>
        <taxon>Chlorophyta</taxon>
        <taxon>Pseudoscourfieldiophyceae</taxon>
        <taxon>Pseudoscourfieldiales</taxon>
        <taxon>Pycnococcaceae</taxon>
        <taxon>Pycnococcus</taxon>
    </lineage>
</organism>
<dbReference type="EMBL" id="BNJQ01000023">
    <property type="protein sequence ID" value="GHP09074.1"/>
    <property type="molecule type" value="Genomic_DNA"/>
</dbReference>
<evidence type="ECO:0000256" key="1">
    <source>
        <dbReference type="SAM" id="MobiDB-lite"/>
    </source>
</evidence>
<proteinExistence type="predicted"/>